<dbReference type="AlphaFoldDB" id="A0A5B8SQA3"/>
<accession>A0A5B8SQA3</accession>
<keyword evidence="1" id="KW-0831">Ubiquinone biosynthesis</keyword>
<comment type="similarity">
    <text evidence="1">Belongs to the UbiK family.</text>
</comment>
<dbReference type="UniPathway" id="UPA00232"/>
<dbReference type="HAMAP" id="MF_02216">
    <property type="entry name" value="UbiK"/>
    <property type="match status" value="1"/>
</dbReference>
<evidence type="ECO:0000313" key="3">
    <source>
        <dbReference type="EMBL" id="QEA38461.1"/>
    </source>
</evidence>
<comment type="function">
    <text evidence="1">Required for efficient ubiquinone (coenzyme Q) biosynthesis. UbiK is probably an accessory factor of Ubi enzymes and facilitates ubiquinone biosynthesis by acting as an assembly factor, a targeting factor, or both.</text>
</comment>
<dbReference type="PANTHER" id="PTHR38040:SF1">
    <property type="entry name" value="UBIQUINONE BIOSYNTHESIS ACCESSORY FACTOR UBIK"/>
    <property type="match status" value="1"/>
</dbReference>
<dbReference type="Pfam" id="PF04380">
    <property type="entry name" value="BMFP"/>
    <property type="match status" value="1"/>
</dbReference>
<evidence type="ECO:0000256" key="1">
    <source>
        <dbReference type="HAMAP-Rule" id="MF_02216"/>
    </source>
</evidence>
<feature type="compositionally biased region" description="Polar residues" evidence="2">
    <location>
        <begin position="93"/>
        <end position="104"/>
    </location>
</feature>
<dbReference type="InterPro" id="IPR007475">
    <property type="entry name" value="UbiK"/>
</dbReference>
<feature type="region of interest" description="Disordered" evidence="2">
    <location>
        <begin position="78"/>
        <end position="152"/>
    </location>
</feature>
<feature type="compositionally biased region" description="Basic and acidic residues" evidence="2">
    <location>
        <begin position="140"/>
        <end position="152"/>
    </location>
</feature>
<proteinExistence type="inferred from homology"/>
<dbReference type="EMBL" id="CP042382">
    <property type="protein sequence ID" value="QEA38461.1"/>
    <property type="molecule type" value="Genomic_DNA"/>
</dbReference>
<dbReference type="PANTHER" id="PTHR38040">
    <property type="entry name" value="UBIQUINONE BIOSYNTHESIS ACCESSORY FACTOR UBIK"/>
    <property type="match status" value="1"/>
</dbReference>
<protein>
    <recommendedName>
        <fullName evidence="1">Ubiquinone biosynthesis accessory factor UbiK</fullName>
    </recommendedName>
</protein>
<name>A0A5B8SQA3_9GAMM</name>
<evidence type="ECO:0000313" key="4">
    <source>
        <dbReference type="Proteomes" id="UP000321272"/>
    </source>
</evidence>
<evidence type="ECO:0000256" key="2">
    <source>
        <dbReference type="SAM" id="MobiDB-lite"/>
    </source>
</evidence>
<keyword evidence="1" id="KW-0963">Cytoplasm</keyword>
<dbReference type="Proteomes" id="UP000321272">
    <property type="component" value="Chromosome"/>
</dbReference>
<dbReference type="OrthoDB" id="5297354at2"/>
<dbReference type="GO" id="GO:0006744">
    <property type="term" value="P:ubiquinone biosynthetic process"/>
    <property type="evidence" value="ECO:0007669"/>
    <property type="project" value="UniProtKB-UniRule"/>
</dbReference>
<gene>
    <name evidence="1" type="primary">ubiK</name>
    <name evidence="3" type="ORF">FGL86_04785</name>
</gene>
<comment type="pathway">
    <text evidence="1">Cofactor biosynthesis; ubiquinone biosynthesis.</text>
</comment>
<comment type="subcellular location">
    <subcellularLocation>
        <location evidence="1">Cytoplasm</location>
    </subcellularLocation>
</comment>
<dbReference type="KEGG" id="paur:FGL86_04785"/>
<dbReference type="GO" id="GO:0005829">
    <property type="term" value="C:cytosol"/>
    <property type="evidence" value="ECO:0007669"/>
    <property type="project" value="TreeGrafter"/>
</dbReference>
<keyword evidence="4" id="KW-1185">Reference proteome</keyword>
<sequence length="152" mass="16621">MSTQDRISRLAQQLGERLQGASHAPEEFQRGVQQVVRGAFDRLELVSREDFDILMDVLQRTRSRVEALEKQVAALESALDKREGHSHKPAIATSGNSIGNATPQDKSRMGSKEDAASSKAKRAMAEEETTDAKQGTADNKTSDTAKSKRPDA</sequence>
<feature type="compositionally biased region" description="Basic and acidic residues" evidence="2">
    <location>
        <begin position="105"/>
        <end position="116"/>
    </location>
</feature>
<reference evidence="3 4" key="1">
    <citation type="submission" date="2019-06" db="EMBL/GenBank/DDBJ databases">
        <title>Genome analyses of bacteria isolated from kimchi.</title>
        <authorList>
            <person name="Lee S."/>
            <person name="Ahn S."/>
            <person name="Roh S."/>
        </authorList>
    </citation>
    <scope>NUCLEOTIDE SEQUENCE [LARGE SCALE GENOMIC DNA]</scope>
    <source>
        <strain evidence="3 4">CBA4606</strain>
    </source>
</reference>
<organism evidence="3 4">
    <name type="scientific">Pistricoccus aurantiacus</name>
    <dbReference type="NCBI Taxonomy" id="1883414"/>
    <lineage>
        <taxon>Bacteria</taxon>
        <taxon>Pseudomonadati</taxon>
        <taxon>Pseudomonadota</taxon>
        <taxon>Gammaproteobacteria</taxon>
        <taxon>Oceanospirillales</taxon>
        <taxon>Halomonadaceae</taxon>
        <taxon>Pistricoccus</taxon>
    </lineage>
</organism>